<accession>A0A392N0B7</accession>
<comment type="caution">
    <text evidence="1">The sequence shown here is derived from an EMBL/GenBank/DDBJ whole genome shotgun (WGS) entry which is preliminary data.</text>
</comment>
<proteinExistence type="predicted"/>
<evidence type="ECO:0000313" key="2">
    <source>
        <dbReference type="Proteomes" id="UP000265520"/>
    </source>
</evidence>
<sequence length="41" mass="4786">MELMQSCRKHWTMLVELELIVTLFIKTHLVSNQTLLELTAA</sequence>
<dbReference type="EMBL" id="LXQA010024444">
    <property type="protein sequence ID" value="MCH93227.1"/>
    <property type="molecule type" value="Genomic_DNA"/>
</dbReference>
<evidence type="ECO:0000313" key="1">
    <source>
        <dbReference type="EMBL" id="MCH93227.1"/>
    </source>
</evidence>
<feature type="non-terminal residue" evidence="1">
    <location>
        <position position="41"/>
    </location>
</feature>
<name>A0A392N0B7_9FABA</name>
<dbReference type="Proteomes" id="UP000265520">
    <property type="component" value="Unassembled WGS sequence"/>
</dbReference>
<dbReference type="AlphaFoldDB" id="A0A392N0B7"/>
<reference evidence="1 2" key="1">
    <citation type="journal article" date="2018" name="Front. Plant Sci.">
        <title>Red Clover (Trifolium pratense) and Zigzag Clover (T. medium) - A Picture of Genomic Similarities and Differences.</title>
        <authorList>
            <person name="Dluhosova J."/>
            <person name="Istvanek J."/>
            <person name="Nedelnik J."/>
            <person name="Repkova J."/>
        </authorList>
    </citation>
    <scope>NUCLEOTIDE SEQUENCE [LARGE SCALE GENOMIC DNA]</scope>
    <source>
        <strain evidence="2">cv. 10/8</strain>
        <tissue evidence="1">Leaf</tissue>
    </source>
</reference>
<protein>
    <submittedName>
        <fullName evidence="1">Uncharacterized protein</fullName>
    </submittedName>
</protein>
<keyword evidence="2" id="KW-1185">Reference proteome</keyword>
<organism evidence="1 2">
    <name type="scientific">Trifolium medium</name>
    <dbReference type="NCBI Taxonomy" id="97028"/>
    <lineage>
        <taxon>Eukaryota</taxon>
        <taxon>Viridiplantae</taxon>
        <taxon>Streptophyta</taxon>
        <taxon>Embryophyta</taxon>
        <taxon>Tracheophyta</taxon>
        <taxon>Spermatophyta</taxon>
        <taxon>Magnoliopsida</taxon>
        <taxon>eudicotyledons</taxon>
        <taxon>Gunneridae</taxon>
        <taxon>Pentapetalae</taxon>
        <taxon>rosids</taxon>
        <taxon>fabids</taxon>
        <taxon>Fabales</taxon>
        <taxon>Fabaceae</taxon>
        <taxon>Papilionoideae</taxon>
        <taxon>50 kb inversion clade</taxon>
        <taxon>NPAAA clade</taxon>
        <taxon>Hologalegina</taxon>
        <taxon>IRL clade</taxon>
        <taxon>Trifolieae</taxon>
        <taxon>Trifolium</taxon>
    </lineage>
</organism>